<keyword evidence="3" id="KW-0282">Flagellum</keyword>
<feature type="compositionally biased region" description="Low complexity" evidence="1">
    <location>
        <begin position="330"/>
        <end position="344"/>
    </location>
</feature>
<evidence type="ECO:0000256" key="1">
    <source>
        <dbReference type="SAM" id="MobiDB-lite"/>
    </source>
</evidence>
<keyword evidence="3" id="KW-0969">Cilium</keyword>
<dbReference type="InterPro" id="IPR021136">
    <property type="entry name" value="Flagellar_hook_control-like_C"/>
</dbReference>
<feature type="compositionally biased region" description="Polar residues" evidence="1">
    <location>
        <begin position="563"/>
        <end position="583"/>
    </location>
</feature>
<dbReference type="CDD" id="cd17470">
    <property type="entry name" value="T3SS_Flik_C"/>
    <property type="match status" value="1"/>
</dbReference>
<protein>
    <submittedName>
        <fullName evidence="3">Flagellar hook-length control protein FliK</fullName>
    </submittedName>
</protein>
<evidence type="ECO:0000313" key="3">
    <source>
        <dbReference type="EMBL" id="QDU09519.1"/>
    </source>
</evidence>
<dbReference type="Gene3D" id="3.30.750.140">
    <property type="match status" value="1"/>
</dbReference>
<keyword evidence="3" id="KW-0966">Cell projection</keyword>
<proteinExistence type="predicted"/>
<feature type="region of interest" description="Disordered" evidence="1">
    <location>
        <begin position="296"/>
        <end position="373"/>
    </location>
</feature>
<reference evidence="3 4" key="1">
    <citation type="submission" date="2019-03" db="EMBL/GenBank/DDBJ databases">
        <title>Deep-cultivation of Planctomycetes and their phenomic and genomic characterization uncovers novel biology.</title>
        <authorList>
            <person name="Wiegand S."/>
            <person name="Jogler M."/>
            <person name="Boedeker C."/>
            <person name="Pinto D."/>
            <person name="Vollmers J."/>
            <person name="Rivas-Marin E."/>
            <person name="Kohn T."/>
            <person name="Peeters S.H."/>
            <person name="Heuer A."/>
            <person name="Rast P."/>
            <person name="Oberbeckmann S."/>
            <person name="Bunk B."/>
            <person name="Jeske O."/>
            <person name="Meyerdierks A."/>
            <person name="Storesund J.E."/>
            <person name="Kallscheuer N."/>
            <person name="Luecker S."/>
            <person name="Lage O.M."/>
            <person name="Pohl T."/>
            <person name="Merkel B.J."/>
            <person name="Hornburger P."/>
            <person name="Mueller R.-W."/>
            <person name="Bruemmer F."/>
            <person name="Labrenz M."/>
            <person name="Spormann A.M."/>
            <person name="Op den Camp H."/>
            <person name="Overmann J."/>
            <person name="Amann R."/>
            <person name="Jetten M.S.M."/>
            <person name="Mascher T."/>
            <person name="Medema M.H."/>
            <person name="Devos D.P."/>
            <person name="Kaster A.-K."/>
            <person name="Ovreas L."/>
            <person name="Rohde M."/>
            <person name="Galperin M.Y."/>
            <person name="Jogler C."/>
        </authorList>
    </citation>
    <scope>NUCLEOTIDE SEQUENCE [LARGE SCALE GENOMIC DNA]</scope>
    <source>
        <strain evidence="3 4">V202</strain>
    </source>
</reference>
<feature type="region of interest" description="Disordered" evidence="1">
    <location>
        <begin position="1"/>
        <end position="151"/>
    </location>
</feature>
<name>A0A517WWB7_9PLAN</name>
<feature type="compositionally biased region" description="Polar residues" evidence="1">
    <location>
        <begin position="611"/>
        <end position="624"/>
    </location>
</feature>
<gene>
    <name evidence="3" type="ORF">V202x_28940</name>
</gene>
<feature type="compositionally biased region" description="Low complexity" evidence="1">
    <location>
        <begin position="110"/>
        <end position="124"/>
    </location>
</feature>
<feature type="compositionally biased region" description="Polar residues" evidence="1">
    <location>
        <begin position="305"/>
        <end position="320"/>
    </location>
</feature>
<dbReference type="AlphaFoldDB" id="A0A517WWB7"/>
<feature type="compositionally biased region" description="Basic and acidic residues" evidence="1">
    <location>
        <begin position="38"/>
        <end position="104"/>
    </location>
</feature>
<feature type="compositionally biased region" description="Polar residues" evidence="1">
    <location>
        <begin position="348"/>
        <end position="373"/>
    </location>
</feature>
<evidence type="ECO:0000313" key="4">
    <source>
        <dbReference type="Proteomes" id="UP000318384"/>
    </source>
</evidence>
<feature type="compositionally biased region" description="Acidic residues" evidence="1">
    <location>
        <begin position="626"/>
        <end position="635"/>
    </location>
</feature>
<sequence length="635" mass="69808">MSNSQKISILDLQAPDLSQYGKKNLEINPGSSRSADSSYRRQLSESLSKKQSDSTVDRKQGPESRSIDFQSDQKKSSKTDSHSRSSADYREGQVQQRESRRDSNVEAYQESKSTSESTQTAQESQSKENSKSVESIEENDLNTLQEVKLPENEAKGQVYSLFESTFATQTEDQLAQEVTIGDGELQPPANFQFAEDQTDLSLQTEVTETGSLEPLPIPEGLADLLQKQVVDTSQTEINQQLQTDETNELNSASQKVDTLQALTEDDEAVAEANALLNSEEFLGIQITEELKAAIEEFEAQHSDHSPGSTEESEVNIQAVLQQRYLRSKNQEQSESAAEESGQGELTLDNESIQTISETVIEQVQPEVNSEQTDITKIVNEKTPHDSEGGEQQTEEVATVQGSQNLNPGLEIQSRAQTDATKVGSISQEPATTNENNQPVPQQIGLNQTATVTGNQAAASVGPTVDANQVEQLVERISSSIRQSQSTGQQLKIRLSPPELGTLQIEVSLKNGEYLAKLEVQNNHAQKVINDNIAQLKEALAKTGVSIDRIDVHINTDASEDQRSSNSDAQSQTGNDFDANQFSENSEESDQWQEEQAQTDESVTREDAEIVEQNSPQVVRSQGVESESVEEIDVQI</sequence>
<organism evidence="3 4">
    <name type="scientific">Gimesia aquarii</name>
    <dbReference type="NCBI Taxonomy" id="2527964"/>
    <lineage>
        <taxon>Bacteria</taxon>
        <taxon>Pseudomonadati</taxon>
        <taxon>Planctomycetota</taxon>
        <taxon>Planctomycetia</taxon>
        <taxon>Planctomycetales</taxon>
        <taxon>Planctomycetaceae</taxon>
        <taxon>Gimesia</taxon>
    </lineage>
</organism>
<dbReference type="OrthoDB" id="292554at2"/>
<dbReference type="Pfam" id="PF02120">
    <property type="entry name" value="Flg_hook"/>
    <property type="match status" value="1"/>
</dbReference>
<evidence type="ECO:0000259" key="2">
    <source>
        <dbReference type="Pfam" id="PF02120"/>
    </source>
</evidence>
<dbReference type="InterPro" id="IPR038610">
    <property type="entry name" value="FliK-like_C_sf"/>
</dbReference>
<accession>A0A517WWB7</accession>
<dbReference type="EMBL" id="CP037422">
    <property type="protein sequence ID" value="QDU09519.1"/>
    <property type="molecule type" value="Genomic_DNA"/>
</dbReference>
<feature type="region of interest" description="Disordered" evidence="1">
    <location>
        <begin position="555"/>
        <end position="635"/>
    </location>
</feature>
<keyword evidence="4" id="KW-1185">Reference proteome</keyword>
<feature type="domain" description="Flagellar hook-length control protein-like C-terminal" evidence="2">
    <location>
        <begin position="481"/>
        <end position="556"/>
    </location>
</feature>
<dbReference type="RefSeq" id="WP_145175843.1">
    <property type="nucleotide sequence ID" value="NZ_CP037422.1"/>
</dbReference>
<dbReference type="Proteomes" id="UP000318384">
    <property type="component" value="Chromosome"/>
</dbReference>